<gene>
    <name evidence="1" type="ORF">OJ996_19860</name>
</gene>
<reference evidence="1" key="1">
    <citation type="submission" date="2022-10" db="EMBL/GenBank/DDBJ databases">
        <title>Luteolibacter sp. GHJ8, whole genome shotgun sequencing project.</title>
        <authorList>
            <person name="Zhao G."/>
            <person name="Shen L."/>
        </authorList>
    </citation>
    <scope>NUCLEOTIDE SEQUENCE</scope>
    <source>
        <strain evidence="1">GHJ8</strain>
    </source>
</reference>
<dbReference type="Proteomes" id="UP001165653">
    <property type="component" value="Unassembled WGS sequence"/>
</dbReference>
<evidence type="ECO:0000313" key="1">
    <source>
        <dbReference type="EMBL" id="MCW1915853.1"/>
    </source>
</evidence>
<comment type="caution">
    <text evidence="1">The sequence shown here is derived from an EMBL/GenBank/DDBJ whole genome shotgun (WGS) entry which is preliminary data.</text>
</comment>
<sequence length="86" mass="9496">MNILISSSARSANRVSALGFLGAFLDRFMAENRHIRFRSVAPVLDDALEMMGTDATHDQMAAAVKRMIEVREGRVVIGPATAEDRY</sequence>
<dbReference type="EMBL" id="JAPDDR010000011">
    <property type="protein sequence ID" value="MCW1915853.1"/>
    <property type="molecule type" value="Genomic_DNA"/>
</dbReference>
<organism evidence="1 2">
    <name type="scientific">Luteolibacter rhizosphaerae</name>
    <dbReference type="NCBI Taxonomy" id="2989719"/>
    <lineage>
        <taxon>Bacteria</taxon>
        <taxon>Pseudomonadati</taxon>
        <taxon>Verrucomicrobiota</taxon>
        <taxon>Verrucomicrobiia</taxon>
        <taxon>Verrucomicrobiales</taxon>
        <taxon>Verrucomicrobiaceae</taxon>
        <taxon>Luteolibacter</taxon>
    </lineage>
</organism>
<evidence type="ECO:0000313" key="2">
    <source>
        <dbReference type="Proteomes" id="UP001165653"/>
    </source>
</evidence>
<evidence type="ECO:0008006" key="3">
    <source>
        <dbReference type="Google" id="ProtNLM"/>
    </source>
</evidence>
<name>A0ABT3G7M3_9BACT</name>
<dbReference type="RefSeq" id="WP_264515415.1">
    <property type="nucleotide sequence ID" value="NZ_JAPDDR010000011.1"/>
</dbReference>
<keyword evidence="2" id="KW-1185">Reference proteome</keyword>
<accession>A0ABT3G7M3</accession>
<proteinExistence type="predicted"/>
<protein>
    <recommendedName>
        <fullName evidence="3">Short subunit dehydrogenase</fullName>
    </recommendedName>
</protein>